<dbReference type="Pfam" id="PF01636">
    <property type="entry name" value="APH"/>
    <property type="match status" value="1"/>
</dbReference>
<dbReference type="InterPro" id="IPR002575">
    <property type="entry name" value="Aminoglycoside_PTrfase"/>
</dbReference>
<dbReference type="SUPFAM" id="SSF56112">
    <property type="entry name" value="Protein kinase-like (PK-like)"/>
    <property type="match status" value="1"/>
</dbReference>
<accession>C1CWA4</accession>
<evidence type="ECO:0000313" key="3">
    <source>
        <dbReference type="Proteomes" id="UP000002208"/>
    </source>
</evidence>
<gene>
    <name evidence="2" type="ordered locus">Deide_15150</name>
</gene>
<dbReference type="PaxDb" id="546414-Deide_15150"/>
<dbReference type="GO" id="GO:0016740">
    <property type="term" value="F:transferase activity"/>
    <property type="evidence" value="ECO:0007669"/>
    <property type="project" value="UniProtKB-KW"/>
</dbReference>
<dbReference type="Proteomes" id="UP000002208">
    <property type="component" value="Chromosome"/>
</dbReference>
<dbReference type="AlphaFoldDB" id="C1CWA4"/>
<dbReference type="HOGENOM" id="CLU_072277_0_0_0"/>
<keyword evidence="3" id="KW-1185">Reference proteome</keyword>
<dbReference type="KEGG" id="ddr:Deide_15150"/>
<evidence type="ECO:0000313" key="2">
    <source>
        <dbReference type="EMBL" id="ACO46471.1"/>
    </source>
</evidence>
<protein>
    <submittedName>
        <fullName evidence="2">Putative Phosphotransferase enzyme family protein</fullName>
    </submittedName>
</protein>
<sequence>MILVPPLAALHDAWAVIRGAGPAGTARVWPAELQAAFPGRRQLLEAWTGEGAAFVRYATTEGPLFLKYLPAGWRDQNAYRRLEREIRFLRDLAPVMPVDHAPLLHAALDRTRLRAHLLTPDLTAQTTGWGALTTDDQREAALHEIVRLLARLHAFWAGPGSVHLTGRWAWDPREVLTQAERIAAAVPSGHPAFFAVQAAAQALPVLLQDAPEVTLVHGDIHAGQVLWRVHDRQPVLIDYGQVHTSVPGEDLAHLLSVRLSSAERLRLGPALRETYRETLAVHGLGLSPSRLAAQERAGTGLNLLSTARQARQSSGSGVQEALGNVVQAWNELG</sequence>
<dbReference type="OrthoDB" id="59746at2"/>
<evidence type="ECO:0000259" key="1">
    <source>
        <dbReference type="Pfam" id="PF01636"/>
    </source>
</evidence>
<feature type="domain" description="Aminoglycoside phosphotransferase" evidence="1">
    <location>
        <begin position="51"/>
        <end position="276"/>
    </location>
</feature>
<name>C1CWA4_DEIDV</name>
<dbReference type="STRING" id="546414.Deide_15150"/>
<dbReference type="RefSeq" id="WP_012693594.1">
    <property type="nucleotide sequence ID" value="NC_012526.1"/>
</dbReference>
<keyword evidence="2" id="KW-0808">Transferase</keyword>
<organism evidence="2 3">
    <name type="scientific">Deinococcus deserti (strain DSM 17065 / CIP 109153 / LMG 22923 / VCD115)</name>
    <dbReference type="NCBI Taxonomy" id="546414"/>
    <lineage>
        <taxon>Bacteria</taxon>
        <taxon>Thermotogati</taxon>
        <taxon>Deinococcota</taxon>
        <taxon>Deinococci</taxon>
        <taxon>Deinococcales</taxon>
        <taxon>Deinococcaceae</taxon>
        <taxon>Deinococcus</taxon>
    </lineage>
</organism>
<dbReference type="EMBL" id="CP001114">
    <property type="protein sequence ID" value="ACO46471.1"/>
    <property type="molecule type" value="Genomic_DNA"/>
</dbReference>
<dbReference type="InterPro" id="IPR011009">
    <property type="entry name" value="Kinase-like_dom_sf"/>
</dbReference>
<proteinExistence type="predicted"/>
<reference evidence="2 3" key="1">
    <citation type="journal article" date="2009" name="PLoS Genet.">
        <title>Alliance of proteomics and genomics to unravel the specificities of Sahara bacterium Deinococcus deserti.</title>
        <authorList>
            <person name="de Groot A."/>
            <person name="Dulermo R."/>
            <person name="Ortet P."/>
            <person name="Blanchard L."/>
            <person name="Guerin P."/>
            <person name="Fernandez B."/>
            <person name="Vacherie B."/>
            <person name="Dossat C."/>
            <person name="Jolivet E."/>
            <person name="Siguier P."/>
            <person name="Chandler M."/>
            <person name="Barakat M."/>
            <person name="Dedieu A."/>
            <person name="Barbe V."/>
            <person name="Heulin T."/>
            <person name="Sommer S."/>
            <person name="Achouak W."/>
            <person name="Armengaud J."/>
        </authorList>
    </citation>
    <scope>NUCLEOTIDE SEQUENCE [LARGE SCALE GENOMIC DNA]</scope>
    <source>
        <strain evidence="3">DSM 17065 / CIP 109153 / LMG 22923 / VCD115</strain>
    </source>
</reference>
<dbReference type="Gene3D" id="3.90.1200.10">
    <property type="match status" value="1"/>
</dbReference>